<gene>
    <name evidence="1" type="ORF">CVIRNUC_010554</name>
</gene>
<protein>
    <submittedName>
        <fullName evidence="1">Uncharacterized protein</fullName>
    </submittedName>
</protein>
<comment type="caution">
    <text evidence="1">The sequence shown here is derived from an EMBL/GenBank/DDBJ whole genome shotgun (WGS) entry which is preliminary data.</text>
</comment>
<dbReference type="Pfam" id="PF10173">
    <property type="entry name" value="Mit_KHE1"/>
    <property type="match status" value="1"/>
</dbReference>
<organism evidence="1 2">
    <name type="scientific">Coccomyxa viridis</name>
    <dbReference type="NCBI Taxonomy" id="1274662"/>
    <lineage>
        <taxon>Eukaryota</taxon>
        <taxon>Viridiplantae</taxon>
        <taxon>Chlorophyta</taxon>
        <taxon>core chlorophytes</taxon>
        <taxon>Trebouxiophyceae</taxon>
        <taxon>Trebouxiophyceae incertae sedis</taxon>
        <taxon>Coccomyxaceae</taxon>
        <taxon>Coccomyxa</taxon>
    </lineage>
</organism>
<dbReference type="Proteomes" id="UP001314263">
    <property type="component" value="Unassembled WGS sequence"/>
</dbReference>
<keyword evidence="2" id="KW-1185">Reference proteome</keyword>
<dbReference type="GO" id="GO:1902600">
    <property type="term" value="P:proton transmembrane transport"/>
    <property type="evidence" value="ECO:0007669"/>
    <property type="project" value="TreeGrafter"/>
</dbReference>
<accession>A0AAV1IJ38</accession>
<dbReference type="AlphaFoldDB" id="A0AAV1IJ38"/>
<dbReference type="GO" id="GO:0005743">
    <property type="term" value="C:mitochondrial inner membrane"/>
    <property type="evidence" value="ECO:0007669"/>
    <property type="project" value="TreeGrafter"/>
</dbReference>
<dbReference type="EMBL" id="CAUYUE010000017">
    <property type="protein sequence ID" value="CAK0787336.1"/>
    <property type="molecule type" value="Genomic_DNA"/>
</dbReference>
<dbReference type="PANTHER" id="PTHR28062">
    <property type="entry name" value="K+-H+ EXCHANGE-LIKE PROTEIN"/>
    <property type="match status" value="1"/>
</dbReference>
<sequence length="316" mass="36680">MSQDATKILAFPIFRKYWLYHSWTEAAAHAAQSALKKDWRKGVNMEEKLSLLGQQLSNKVYEKLLAQWRDLQAAKQGSIKHWLYRLAQGVRSREEPEETFLKGVPVDPGRLEIIYPSDFHPKYVRRRMKKLLKEQQKRLTRRMWSWGLACIPLIPLLATPVPNLPLYYAGYKVYSARTALTGCKTLADMWSHQDTDEMQRLKSQLTTLQDSGVVFPEDSWPTRLLRSHPRYLAILENIEGRVQRYYHKREPRQLIPLLVPSSSLNSIVLREDRMRKPISDEEALSIGKEFNAPALFEHVARARRSVVGSAFPVDIV</sequence>
<proteinExistence type="predicted"/>
<evidence type="ECO:0000313" key="2">
    <source>
        <dbReference type="Proteomes" id="UP001314263"/>
    </source>
</evidence>
<reference evidence="1 2" key="1">
    <citation type="submission" date="2023-10" db="EMBL/GenBank/DDBJ databases">
        <authorList>
            <person name="Maclean D."/>
            <person name="Macfadyen A."/>
        </authorList>
    </citation>
    <scope>NUCLEOTIDE SEQUENCE [LARGE SCALE GENOMIC DNA]</scope>
</reference>
<name>A0AAV1IJ38_9CHLO</name>
<dbReference type="GO" id="GO:0006813">
    <property type="term" value="P:potassium ion transport"/>
    <property type="evidence" value="ECO:0007669"/>
    <property type="project" value="TreeGrafter"/>
</dbReference>
<dbReference type="InterPro" id="IPR018786">
    <property type="entry name" value="Mit_KHE1"/>
</dbReference>
<evidence type="ECO:0000313" key="1">
    <source>
        <dbReference type="EMBL" id="CAK0787336.1"/>
    </source>
</evidence>
<dbReference type="PANTHER" id="PTHR28062:SF1">
    <property type="entry name" value="TRANSMEMBRANE PROTEIN"/>
    <property type="match status" value="1"/>
</dbReference>